<dbReference type="Pfam" id="PF21818">
    <property type="entry name" value="DUF6884"/>
    <property type="match status" value="1"/>
</dbReference>
<gene>
    <name evidence="2" type="ORF">WT83_30535</name>
</gene>
<evidence type="ECO:0000313" key="2">
    <source>
        <dbReference type="EMBL" id="KWN04835.1"/>
    </source>
</evidence>
<dbReference type="EMBL" id="LPLZ01000090">
    <property type="protein sequence ID" value="KWN04835.1"/>
    <property type="molecule type" value="Genomic_DNA"/>
</dbReference>
<evidence type="ECO:0000313" key="3">
    <source>
        <dbReference type="Proteomes" id="UP000068016"/>
    </source>
</evidence>
<dbReference type="Proteomes" id="UP000068016">
    <property type="component" value="Unassembled WGS sequence"/>
</dbReference>
<name>A0A108E510_9BURK</name>
<dbReference type="AlphaFoldDB" id="A0A108E510"/>
<protein>
    <recommendedName>
        <fullName evidence="1">DUF6884 domain-containing protein</fullName>
    </recommendedName>
</protein>
<accession>A0A108E510</accession>
<proteinExistence type="predicted"/>
<dbReference type="InterPro" id="IPR049251">
    <property type="entry name" value="DUF6884"/>
</dbReference>
<dbReference type="RefSeq" id="WP_060348824.1">
    <property type="nucleotide sequence ID" value="NZ_LPLZ01000090.1"/>
</dbReference>
<comment type="caution">
    <text evidence="2">The sequence shown here is derived from an EMBL/GenBank/DDBJ whole genome shotgun (WGS) entry which is preliminary data.</text>
</comment>
<feature type="domain" description="DUF6884" evidence="1">
    <location>
        <begin position="4"/>
        <end position="134"/>
    </location>
</feature>
<sequence>MPSICLVSCVSKKRPDPSPAADLYVSQWFVAARAYAERHADHWFILSAEHGLLDPKAVTAPYEKTLNCMPINERRAWALRVQAQMAIDLPNVDRCTVLAGSRYREFLLAYLERRYTVDVPMAGLTIGRQIKWLGQQATGARASAP</sequence>
<evidence type="ECO:0000259" key="1">
    <source>
        <dbReference type="Pfam" id="PF21818"/>
    </source>
</evidence>
<organism evidence="2 3">
    <name type="scientific">Burkholderia territorii</name>
    <dbReference type="NCBI Taxonomy" id="1503055"/>
    <lineage>
        <taxon>Bacteria</taxon>
        <taxon>Pseudomonadati</taxon>
        <taxon>Pseudomonadota</taxon>
        <taxon>Betaproteobacteria</taxon>
        <taxon>Burkholderiales</taxon>
        <taxon>Burkholderiaceae</taxon>
        <taxon>Burkholderia</taxon>
        <taxon>Burkholderia cepacia complex</taxon>
    </lineage>
</organism>
<reference evidence="2 3" key="1">
    <citation type="submission" date="2015-11" db="EMBL/GenBank/DDBJ databases">
        <title>Expanding the genomic diversity of Burkholderia species for the development of highly accurate diagnostics.</title>
        <authorList>
            <person name="Sahl J."/>
            <person name="Keim P."/>
            <person name="Wagner D."/>
        </authorList>
    </citation>
    <scope>NUCLEOTIDE SEQUENCE [LARGE SCALE GENOMIC DNA]</scope>
    <source>
        <strain evidence="2 3">MSMB793WGS</strain>
    </source>
</reference>